<protein>
    <submittedName>
        <fullName evidence="14">Sodium/proline symporter</fullName>
    </submittedName>
</protein>
<feature type="transmembrane region" description="Helical" evidence="13">
    <location>
        <begin position="76"/>
        <end position="95"/>
    </location>
</feature>
<keyword evidence="9" id="KW-0406">Ion transport</keyword>
<evidence type="ECO:0000256" key="10">
    <source>
        <dbReference type="ARBA" id="ARBA00023136"/>
    </source>
</evidence>
<evidence type="ECO:0000256" key="3">
    <source>
        <dbReference type="ARBA" id="ARBA00022448"/>
    </source>
</evidence>
<dbReference type="AlphaFoldDB" id="A0A7J3UYC2"/>
<evidence type="ECO:0000256" key="6">
    <source>
        <dbReference type="ARBA" id="ARBA00022847"/>
    </source>
</evidence>
<keyword evidence="10 13" id="KW-0472">Membrane</keyword>
<feature type="transmembrane region" description="Helical" evidence="13">
    <location>
        <begin position="464"/>
        <end position="483"/>
    </location>
</feature>
<evidence type="ECO:0000256" key="12">
    <source>
        <dbReference type="RuleBase" id="RU362091"/>
    </source>
</evidence>
<keyword evidence="8" id="KW-0915">Sodium</keyword>
<feature type="transmembrane region" description="Helical" evidence="13">
    <location>
        <begin position="385"/>
        <end position="403"/>
    </location>
</feature>
<dbReference type="GO" id="GO:0005886">
    <property type="term" value="C:plasma membrane"/>
    <property type="evidence" value="ECO:0007669"/>
    <property type="project" value="UniProtKB-SubCell"/>
</dbReference>
<feature type="transmembrane region" description="Helical" evidence="13">
    <location>
        <begin position="288"/>
        <end position="312"/>
    </location>
</feature>
<feature type="transmembrane region" description="Helical" evidence="13">
    <location>
        <begin position="46"/>
        <end position="70"/>
    </location>
</feature>
<dbReference type="InterPro" id="IPR038377">
    <property type="entry name" value="Na/Glc_symporter_sf"/>
</dbReference>
<dbReference type="InterPro" id="IPR001734">
    <property type="entry name" value="Na/solute_symporter"/>
</dbReference>
<feature type="transmembrane region" description="Helical" evidence="13">
    <location>
        <begin position="185"/>
        <end position="206"/>
    </location>
</feature>
<dbReference type="GO" id="GO:0006814">
    <property type="term" value="P:sodium ion transport"/>
    <property type="evidence" value="ECO:0007669"/>
    <property type="project" value="UniProtKB-KW"/>
</dbReference>
<evidence type="ECO:0000256" key="7">
    <source>
        <dbReference type="ARBA" id="ARBA00022989"/>
    </source>
</evidence>
<evidence type="ECO:0000256" key="13">
    <source>
        <dbReference type="SAM" id="Phobius"/>
    </source>
</evidence>
<gene>
    <name evidence="14" type="ORF">ENL91_01700</name>
</gene>
<keyword evidence="5 13" id="KW-0812">Transmembrane</keyword>
<dbReference type="GO" id="GO:0015293">
    <property type="term" value="F:symporter activity"/>
    <property type="evidence" value="ECO:0007669"/>
    <property type="project" value="UniProtKB-KW"/>
</dbReference>
<keyword evidence="7 13" id="KW-1133">Transmembrane helix</keyword>
<feature type="transmembrane region" description="Helical" evidence="13">
    <location>
        <begin position="332"/>
        <end position="364"/>
    </location>
</feature>
<evidence type="ECO:0000256" key="5">
    <source>
        <dbReference type="ARBA" id="ARBA00022692"/>
    </source>
</evidence>
<keyword evidence="11" id="KW-0739">Sodium transport</keyword>
<evidence type="ECO:0000256" key="1">
    <source>
        <dbReference type="ARBA" id="ARBA00004651"/>
    </source>
</evidence>
<accession>A0A7J3UYC2</accession>
<evidence type="ECO:0000256" key="9">
    <source>
        <dbReference type="ARBA" id="ARBA00023065"/>
    </source>
</evidence>
<evidence type="ECO:0000256" key="2">
    <source>
        <dbReference type="ARBA" id="ARBA00006434"/>
    </source>
</evidence>
<organism evidence="14">
    <name type="scientific">Candidatus Methanosuratincola petrocarbonis</name>
    <name type="common">ex Vanwonterghem et al. 2016</name>
    <dbReference type="NCBI Taxonomy" id="1867261"/>
    <lineage>
        <taxon>Archaea</taxon>
        <taxon>Thermoproteota</taxon>
        <taxon>Methanosuratincolia</taxon>
        <taxon>Candidatus Methanomethylicales</taxon>
        <taxon>Candidatus Methanomethylicaceae</taxon>
        <taxon>Candidatus Methanosuratincola (ex Vanwonterghem et al. 2016)</taxon>
    </lineage>
</organism>
<keyword evidence="3" id="KW-0813">Transport</keyword>
<dbReference type="EMBL" id="DRVT01000017">
    <property type="protein sequence ID" value="HHI48868.1"/>
    <property type="molecule type" value="Genomic_DNA"/>
</dbReference>
<feature type="transmembrane region" description="Helical" evidence="13">
    <location>
        <begin position="123"/>
        <end position="144"/>
    </location>
</feature>
<feature type="transmembrane region" description="Helical" evidence="13">
    <location>
        <begin position="409"/>
        <end position="433"/>
    </location>
</feature>
<dbReference type="Pfam" id="PF00474">
    <property type="entry name" value="SSF"/>
    <property type="match status" value="1"/>
</dbReference>
<dbReference type="PANTHER" id="PTHR48086:SF3">
    <property type="entry name" value="SODIUM_PROLINE SYMPORTER"/>
    <property type="match status" value="1"/>
</dbReference>
<dbReference type="PANTHER" id="PTHR48086">
    <property type="entry name" value="SODIUM/PROLINE SYMPORTER-RELATED"/>
    <property type="match status" value="1"/>
</dbReference>
<evidence type="ECO:0000256" key="11">
    <source>
        <dbReference type="ARBA" id="ARBA00023201"/>
    </source>
</evidence>
<keyword evidence="4" id="KW-1003">Cell membrane</keyword>
<feature type="transmembrane region" description="Helical" evidence="13">
    <location>
        <begin position="6"/>
        <end position="25"/>
    </location>
</feature>
<dbReference type="Gene3D" id="1.20.1730.10">
    <property type="entry name" value="Sodium/glucose cotransporter"/>
    <property type="match status" value="1"/>
</dbReference>
<dbReference type="InterPro" id="IPR050277">
    <property type="entry name" value="Sodium:Solute_Symporter"/>
</dbReference>
<evidence type="ECO:0000256" key="8">
    <source>
        <dbReference type="ARBA" id="ARBA00023053"/>
    </source>
</evidence>
<reference evidence="14" key="1">
    <citation type="journal article" date="2020" name="mSystems">
        <title>Genome- and Community-Level Interaction Insights into Carbon Utilization and Element Cycling Functions of Hydrothermarchaeota in Hydrothermal Sediment.</title>
        <authorList>
            <person name="Zhou Z."/>
            <person name="Liu Y."/>
            <person name="Xu W."/>
            <person name="Pan J."/>
            <person name="Luo Z.H."/>
            <person name="Li M."/>
        </authorList>
    </citation>
    <scope>NUCLEOTIDE SEQUENCE [LARGE SCALE GENOMIC DNA]</scope>
    <source>
        <strain evidence="14">SpSt-1038</strain>
    </source>
</reference>
<comment type="subcellular location">
    <subcellularLocation>
        <location evidence="1">Cell membrane</location>
        <topology evidence="1">Multi-pass membrane protein</topology>
    </subcellularLocation>
</comment>
<dbReference type="PROSITE" id="PS50283">
    <property type="entry name" value="NA_SOLUT_SYMP_3"/>
    <property type="match status" value="1"/>
</dbReference>
<sequence>MTSTDLLPIAVIFAYVTLILVIAAIGGRKNKAVVDFLLSNRSLGPVLLAFSYTTTYFSSAAFLGGGGMGFLLGFQWSAFLFFFHVLFAVLAWAIIAPKIKQFADLSGSMTVSEFLGRRYSSRALQLVSALVFIFFMEFYLISIFKGAGNILQVLLEIPYSQALLIVAVPALLYASIGGFRGNVAVSLLQGVLMISSALVLIGGILLRTGGWDAALSLLNEVRLSGWGNGISLLSFPGPAPSAVSAAGATIPYILSLTFAISFAQMTSPHMVVQFYSARDASVIRLGRAIAPILIAVFAFAVFFSGPFGWAVISDPAVLRQCLSNPDLVVPSIAVSIFGTGFGSFLLVSILAAAMSTLAPICIMLSGSLLRDVVSAASPKASERVLALRLATILFGVVPLLLALNPPDVIVGIVGVAFSAISSAFFAPLIGGLYLKRISRLGATASVISAALTCVIWQLCFYSNSFVYPIIPGILVGTLVYLAFSVKVIRNG</sequence>
<feature type="transmembrane region" description="Helical" evidence="13">
    <location>
        <begin position="242"/>
        <end position="263"/>
    </location>
</feature>
<proteinExistence type="inferred from homology"/>
<evidence type="ECO:0000313" key="14">
    <source>
        <dbReference type="EMBL" id="HHI48868.1"/>
    </source>
</evidence>
<evidence type="ECO:0000256" key="4">
    <source>
        <dbReference type="ARBA" id="ARBA00022475"/>
    </source>
</evidence>
<feature type="transmembrane region" description="Helical" evidence="13">
    <location>
        <begin position="150"/>
        <end position="173"/>
    </location>
</feature>
<feature type="transmembrane region" description="Helical" evidence="13">
    <location>
        <begin position="440"/>
        <end position="458"/>
    </location>
</feature>
<comment type="caution">
    <text evidence="14">The sequence shown here is derived from an EMBL/GenBank/DDBJ whole genome shotgun (WGS) entry which is preliminary data.</text>
</comment>
<name>A0A7J3UYC2_9CREN</name>
<keyword evidence="6" id="KW-0769">Symport</keyword>
<comment type="similarity">
    <text evidence="2 12">Belongs to the sodium:solute symporter (SSF) (TC 2.A.21) family.</text>
</comment>